<evidence type="ECO:0000256" key="1">
    <source>
        <dbReference type="SAM" id="Phobius"/>
    </source>
</evidence>
<protein>
    <submittedName>
        <fullName evidence="2">Uncharacterized protein</fullName>
    </submittedName>
</protein>
<accession>A0A1W0E3A9</accession>
<keyword evidence="1" id="KW-0472">Membrane</keyword>
<keyword evidence="1" id="KW-0812">Transmembrane</keyword>
<feature type="transmembrane region" description="Helical" evidence="1">
    <location>
        <begin position="42"/>
        <end position="63"/>
    </location>
</feature>
<dbReference type="EMBL" id="MNPJ01000026">
    <property type="protein sequence ID" value="OQS53727.1"/>
    <property type="molecule type" value="Genomic_DNA"/>
</dbReference>
<name>A0A1W0E3A9_9MICR</name>
<feature type="transmembrane region" description="Helical" evidence="1">
    <location>
        <begin position="119"/>
        <end position="137"/>
    </location>
</feature>
<dbReference type="Proteomes" id="UP000192758">
    <property type="component" value="Unassembled WGS sequence"/>
</dbReference>
<dbReference type="AlphaFoldDB" id="A0A1W0E3A9"/>
<feature type="transmembrane region" description="Helical" evidence="1">
    <location>
        <begin position="282"/>
        <end position="306"/>
    </location>
</feature>
<feature type="transmembrane region" description="Helical" evidence="1">
    <location>
        <begin position="83"/>
        <end position="107"/>
    </location>
</feature>
<sequence length="326" mass="39044">MTEECSIRNEHKRNEEAIVIIKKTENNLKIEQTKNKIWQMRVFMLIINLFDVVWSIVCMQKSVHCEEIRIKYSKARYYPLNYLTYNISMLIMISNVWSMFLSFISLANENPLVTSYVNFYMFTLYLTVCMVLTYWPLRFTEGIVKMKDARLNGSFEFFLDLYDHLIHPLLLVANAFLLRYVTYKMCILRKLQRKIKKIEEENSRYDSIRDVNEISSETAKYGFDDINDYVFNKECSFSSCDYTIKYKTNRVVILVMVTVFSIYYFALTMACYVKDKYVPYEVLTWINVYASFIILLCSLEIFPLLLNEFSYIFTVTYKKVKYDENK</sequence>
<organism evidence="2 3">
    <name type="scientific">Ecytonucleospora hepatopenaei</name>
    <dbReference type="NCBI Taxonomy" id="646526"/>
    <lineage>
        <taxon>Eukaryota</taxon>
        <taxon>Fungi</taxon>
        <taxon>Fungi incertae sedis</taxon>
        <taxon>Microsporidia</taxon>
        <taxon>Enterocytozoonidae</taxon>
        <taxon>Ecytonucleospora</taxon>
    </lineage>
</organism>
<feature type="transmembrane region" description="Helical" evidence="1">
    <location>
        <begin position="251"/>
        <end position="270"/>
    </location>
</feature>
<evidence type="ECO:0000313" key="3">
    <source>
        <dbReference type="Proteomes" id="UP000192758"/>
    </source>
</evidence>
<reference evidence="2 3" key="1">
    <citation type="journal article" date="2017" name="Environ. Microbiol.">
        <title>Decay of the glycolytic pathway and adaptation to intranuclear parasitism within Enterocytozoonidae microsporidia.</title>
        <authorList>
            <person name="Wiredu Boakye D."/>
            <person name="Jaroenlak P."/>
            <person name="Prachumwat A."/>
            <person name="Williams T.A."/>
            <person name="Bateman K.S."/>
            <person name="Itsathitphaisarn O."/>
            <person name="Sritunyalucksana K."/>
            <person name="Paszkiewicz K.H."/>
            <person name="Moore K.A."/>
            <person name="Stentiford G.D."/>
            <person name="Williams B.A."/>
        </authorList>
    </citation>
    <scope>NUCLEOTIDE SEQUENCE [LARGE SCALE GENOMIC DNA]</scope>
    <source>
        <strain evidence="2 3">TH1</strain>
    </source>
</reference>
<gene>
    <name evidence="2" type="ORF">EHP00_747</name>
</gene>
<feature type="transmembrane region" description="Helical" evidence="1">
    <location>
        <begin position="165"/>
        <end position="183"/>
    </location>
</feature>
<keyword evidence="1" id="KW-1133">Transmembrane helix</keyword>
<proteinExistence type="predicted"/>
<dbReference type="VEuPathDB" id="MicrosporidiaDB:EHP00_747"/>
<comment type="caution">
    <text evidence="2">The sequence shown here is derived from an EMBL/GenBank/DDBJ whole genome shotgun (WGS) entry which is preliminary data.</text>
</comment>
<keyword evidence="3" id="KW-1185">Reference proteome</keyword>
<evidence type="ECO:0000313" key="2">
    <source>
        <dbReference type="EMBL" id="OQS53727.1"/>
    </source>
</evidence>